<evidence type="ECO:0000313" key="2">
    <source>
        <dbReference type="EMBL" id="XDO02082.1"/>
    </source>
</evidence>
<feature type="coiled-coil region" evidence="1">
    <location>
        <begin position="1652"/>
        <end position="1679"/>
    </location>
</feature>
<accession>A0AB39JBQ9</accession>
<evidence type="ECO:0000256" key="1">
    <source>
        <dbReference type="SAM" id="Coils"/>
    </source>
</evidence>
<dbReference type="EMBL" id="PP542043">
    <property type="protein sequence ID" value="XDO02082.1"/>
    <property type="molecule type" value="Genomic_DNA"/>
</dbReference>
<name>A0AB39JBQ9_9VIRU</name>
<organism evidence="2">
    <name type="scientific">Florenciella sp. virus SA2</name>
    <dbReference type="NCBI Taxonomy" id="3240092"/>
    <lineage>
        <taxon>Viruses</taxon>
    </lineage>
</organism>
<gene>
    <name evidence="2" type="ORF">FloV-SA2_00263</name>
</gene>
<keyword evidence="1" id="KW-0175">Coiled coil</keyword>
<reference evidence="2" key="1">
    <citation type="submission" date="2024-03" db="EMBL/GenBank/DDBJ databases">
        <title>Eukaryotic viruses encode the ribosomal protein eL40.</title>
        <authorList>
            <person name="Thomy J."/>
            <person name="Schvarcz C.R."/>
            <person name="McBeain K.A."/>
            <person name="Edwards K.F."/>
            <person name="Steward G.F."/>
        </authorList>
    </citation>
    <scope>NUCLEOTIDE SEQUENCE</scope>
    <source>
        <strain evidence="2">FloV-SA2</strain>
    </source>
</reference>
<sequence length="1772" mass="210051">MENNNSYNSLYYGNIVKILSDDTFFENKIFFIDYVDNKKLILLSEDLNKYSFFLNEDNTFDNINEIIVIHENENGYAITNKLLPGTFIKIYFSNSKLDNNMSHIQGEIVNLEKDMITVKLDSDVLIYIDFEYGGLLDKYNIYKIEIINNLQKYHADNFEKISINNNELEPIDDEDLVYSLEQQINDYIEKVQIVIKNKKQVLKEIDKYCILLEEYTDLKNNKKKIKLPNNQLLHSIFYIDNKISYPVTCNIHKNIYYEMNDAHFDFQPDTGEQYKQWNYSVIANDIFNSISENMYDTPNITFINSKIKKHHKMIKLPFETNAVVINKDHKKNLVSFYSIQKGIPTLIDYDLIHVDSNKSMIISGIAFPSLNIIKSQSKYQYSKSILEKCTIEDDLLYDEGREFMTFMTKNRLKNQKLFHPSKLTYYPKSKNHTSYKEYITSLNCNLNNIYYKLFDNNETNIYQFLTKLSLFNISNLNSNDYYFIDKHMKENINYIKRSFYNINRKLKKKKRVELLKIEPNEPFYQYIIDNYNVNESKHYQMSELLEHSLIDNMNILFHDIQLHNDNLNINLDEEEIQDYINQITLEVNGDFDIEQAKKIKYSKLYNTKNDLLKDGNKIILRNVDKETSKFFDPIQTLLTKVKTFTNYTGDVSNFVTNLNILLESLYNNELMEEMKSVAFSDSDDQTKIINLLITEISVLKIKNLDKCYVKDEKIFYIYDKGVWTNIDEYGNTLSKKKLIKVKNSIDDLDEIKTKIINDFVIDLIHKTNQDADIAKIQLIDRTTELKKKKLLISNCKYRDTVKYNSQKIKYSKYFSENSDYYETMIESPFSSLLYDILSIDDLERRFTLIKQFVSLMTIDNGDENWLYCVNTNTKLLPKFLYKLSDSYLIYNNYEEIINNICQNEGYLSEDGDAWIHKESGFIIQYIEFDTNYGYDENGFKIKLDTIPDQDIIVQTEEEDEDELEDDLRVPDEDKNKEGIKSKHYLQTLQIMKSLTYELMKLLGIAFNQNTKHNVIFDVLYKIYLKSLKKEKYKANKSYTMIYNISSFLFIYIQCNNILIKKTFPNCNEIVYDGYPLENNKTSVNGINSLACLLYNIFKNNDNIGPFISLKEIKKEKFKQNHIKVDLINYIKNFMLKHDYINDMILNKRIKMNKALKGEAVIFPPLQRFKPSLLNIETNDNEEMYVYENTEDIYSKYNKINIRKDIINMKIEEIINNDIKDKSILLHSNSKIPYLVNFCCKNEEFMLDIIKNKGEFKEKLQLSNDLQEIITDLKQKYYTNTVIHIKKNKAYLLPEYNENRIYEKEIIYYFAIKVLNFENNKNIPDIFDELSIANLSSTEKQELKSLHSIHDKIEYLEQKDYNFDNSLMHNLINIISFNQYTKYVDKTNKSEPENIISDIYNDFKKQFMILNADLGENKVAGLKDGNFLLGNEQANANDNIAAVSSSLDKINARTDSNVFIDKFVTETLALKESYIAFLNNFIKGNTETTMLNIINKWEKINNSEEEIDLYNKQLYNINYSLITIIPKLLNRSCNHEDIIYKQWQFAKKHETTILDNYINMFSIVSAIDDEEYLNHISNIHEYKEILVTTFFNVTNKSQKYFLLYLFYKLMNIYIDFNKDNSTLIKSNKEIINYIKKYSKVTSFTYENVKTKYMQTRNAEKKEKTDQLKNMKANEREAEKYKMSAKLGEWSYGNHKRVFKYYKEFYEQDKEKSNKVKEIVDELYNDKVTNEDFNSYHSEINEEEGDINYNISNVPDEDGNIIDEEGNEIDIENY</sequence>
<protein>
    <submittedName>
        <fullName evidence="2">Uncharacterized protein</fullName>
    </submittedName>
</protein>
<proteinExistence type="predicted"/>